<accession>A0AAV3QYA0</accession>
<evidence type="ECO:0000313" key="2">
    <source>
        <dbReference type="Proteomes" id="UP001454036"/>
    </source>
</evidence>
<dbReference type="AlphaFoldDB" id="A0AAV3QYA0"/>
<keyword evidence="2" id="KW-1185">Reference proteome</keyword>
<proteinExistence type="predicted"/>
<organism evidence="1 2">
    <name type="scientific">Lithospermum erythrorhizon</name>
    <name type="common">Purple gromwell</name>
    <name type="synonym">Lithospermum officinale var. erythrorhizon</name>
    <dbReference type="NCBI Taxonomy" id="34254"/>
    <lineage>
        <taxon>Eukaryota</taxon>
        <taxon>Viridiplantae</taxon>
        <taxon>Streptophyta</taxon>
        <taxon>Embryophyta</taxon>
        <taxon>Tracheophyta</taxon>
        <taxon>Spermatophyta</taxon>
        <taxon>Magnoliopsida</taxon>
        <taxon>eudicotyledons</taxon>
        <taxon>Gunneridae</taxon>
        <taxon>Pentapetalae</taxon>
        <taxon>asterids</taxon>
        <taxon>lamiids</taxon>
        <taxon>Boraginales</taxon>
        <taxon>Boraginaceae</taxon>
        <taxon>Boraginoideae</taxon>
        <taxon>Lithospermeae</taxon>
        <taxon>Lithospermum</taxon>
    </lineage>
</organism>
<reference evidence="1 2" key="1">
    <citation type="submission" date="2024-01" db="EMBL/GenBank/DDBJ databases">
        <title>The complete chloroplast genome sequence of Lithospermum erythrorhizon: insights into the phylogenetic relationship among Boraginaceae species and the maternal lineages of purple gromwells.</title>
        <authorList>
            <person name="Okada T."/>
            <person name="Watanabe K."/>
        </authorList>
    </citation>
    <scope>NUCLEOTIDE SEQUENCE [LARGE SCALE GENOMIC DNA]</scope>
</reference>
<protein>
    <submittedName>
        <fullName evidence="1">Uncharacterized protein</fullName>
    </submittedName>
</protein>
<gene>
    <name evidence="1" type="ORF">LIER_23298</name>
</gene>
<dbReference type="Proteomes" id="UP001454036">
    <property type="component" value="Unassembled WGS sequence"/>
</dbReference>
<comment type="caution">
    <text evidence="1">The sequence shown here is derived from an EMBL/GenBank/DDBJ whole genome shotgun (WGS) entry which is preliminary data.</text>
</comment>
<dbReference type="EMBL" id="BAABME010006531">
    <property type="protein sequence ID" value="GAA0168624.1"/>
    <property type="molecule type" value="Genomic_DNA"/>
</dbReference>
<name>A0AAV3QYA0_LITER</name>
<evidence type="ECO:0000313" key="1">
    <source>
        <dbReference type="EMBL" id="GAA0168624.1"/>
    </source>
</evidence>
<sequence>MDVFKTKGPFLQIKLKEFPVDPVLWMFSSPEEICKNSINFVKESERKFVHPHGVNKGRLENRFDQVIGKAKFFKDLNNKVPSNAIEGFTHINFNSHNPILFIFGSPNMVSGFLSQDDTIMNEPPINETILERRKKTIKVRFEPIKESFSTDLIYSIA</sequence>